<protein>
    <submittedName>
        <fullName evidence="1">Uncharacterized protein</fullName>
    </submittedName>
</protein>
<evidence type="ECO:0000313" key="2">
    <source>
        <dbReference type="Proteomes" id="UP001304298"/>
    </source>
</evidence>
<dbReference type="RefSeq" id="WP_323337876.1">
    <property type="nucleotide sequence ID" value="NZ_JAYFSI010000027.1"/>
</dbReference>
<dbReference type="EMBL" id="JAYFSI010000027">
    <property type="protein sequence ID" value="MEA5367743.1"/>
    <property type="molecule type" value="Genomic_DNA"/>
</dbReference>
<evidence type="ECO:0000313" key="1">
    <source>
        <dbReference type="EMBL" id="MEA5367743.1"/>
    </source>
</evidence>
<name>A0ABU5RNF5_9PSEU</name>
<gene>
    <name evidence="1" type="ORF">VA596_49990</name>
</gene>
<organism evidence="1 2">
    <name type="scientific">Amycolatopsis heterodermiae</name>
    <dbReference type="NCBI Taxonomy" id="3110235"/>
    <lineage>
        <taxon>Bacteria</taxon>
        <taxon>Bacillati</taxon>
        <taxon>Actinomycetota</taxon>
        <taxon>Actinomycetes</taxon>
        <taxon>Pseudonocardiales</taxon>
        <taxon>Pseudonocardiaceae</taxon>
        <taxon>Amycolatopsis</taxon>
    </lineage>
</organism>
<sequence length="122" mass="12879">MTNPNDELRAAAKLLRERATAATAGPWRNHDGYVPGGGYVASVLSGGGVDTDLRAWLPTFSNDTGLTKRNVLNDARWIALASPVLAEPLACLLDEAALRRDRGEGFQAHAENLAGLLLDGAA</sequence>
<proteinExistence type="predicted"/>
<keyword evidence="2" id="KW-1185">Reference proteome</keyword>
<reference evidence="1 2" key="1">
    <citation type="submission" date="2023-12" db="EMBL/GenBank/DDBJ databases">
        <title>Amycolatopsis sp. V23-08.</title>
        <authorList>
            <person name="Somphong A."/>
        </authorList>
    </citation>
    <scope>NUCLEOTIDE SEQUENCE [LARGE SCALE GENOMIC DNA]</scope>
    <source>
        <strain evidence="1 2">V23-08</strain>
    </source>
</reference>
<dbReference type="Proteomes" id="UP001304298">
    <property type="component" value="Unassembled WGS sequence"/>
</dbReference>
<accession>A0ABU5RNF5</accession>
<comment type="caution">
    <text evidence="1">The sequence shown here is derived from an EMBL/GenBank/DDBJ whole genome shotgun (WGS) entry which is preliminary data.</text>
</comment>